<evidence type="ECO:0000313" key="1">
    <source>
        <dbReference type="EMBL" id="EFE89014.1"/>
    </source>
</evidence>
<keyword evidence="2" id="KW-1185">Reference proteome</keyword>
<reference evidence="1 2" key="1">
    <citation type="submission" date="2010-02" db="EMBL/GenBank/DDBJ databases">
        <authorList>
            <person name="Weinstock G."/>
            <person name="Sodergren E."/>
            <person name="Clifton S."/>
            <person name="Fulton L."/>
            <person name="Fulton B."/>
            <person name="Courtney L."/>
            <person name="Fronick C."/>
            <person name="Harrison M."/>
            <person name="Strong C."/>
            <person name="Farmer C."/>
            <person name="Delahaunty K."/>
            <person name="Markovic C."/>
            <person name="Hall O."/>
            <person name="Minx P."/>
            <person name="Tomlinson C."/>
            <person name="Mitreva M."/>
            <person name="Nelson J."/>
            <person name="Hou S."/>
            <person name="Wollam A."/>
            <person name="Pepin K.H."/>
            <person name="Johnson M."/>
            <person name="Bhonagiri V."/>
            <person name="Zhang X."/>
            <person name="Suruliraj S."/>
            <person name="Warren W."/>
            <person name="Chinwalla A."/>
            <person name="Mardis E.R."/>
            <person name="Wilson R.K."/>
        </authorList>
    </citation>
    <scope>NUCLEOTIDE SEQUENCE [LARGE SCALE GENOMIC DNA]</scope>
    <source>
        <strain evidence="1 2">DSM 20213</strain>
    </source>
</reference>
<protein>
    <submittedName>
        <fullName evidence="1">Uncharacterized protein</fullName>
    </submittedName>
</protein>
<dbReference type="Proteomes" id="UP000003191">
    <property type="component" value="Unassembled WGS sequence"/>
</dbReference>
<sequence length="40" mass="4785">MRQRSTVKHIYTPQCIHIQIDSRRRATGVFIVTETIRRTD</sequence>
<evidence type="ECO:0000313" key="2">
    <source>
        <dbReference type="Proteomes" id="UP000003191"/>
    </source>
</evidence>
<dbReference type="PATRIC" id="fig|518634.7.peg.516"/>
<proteinExistence type="predicted"/>
<gene>
    <name evidence="1" type="ORF">BIFBRE_03424</name>
</gene>
<dbReference type="AlphaFoldDB" id="D4BMX7"/>
<organism evidence="1 2">
    <name type="scientific">Bifidobacterium breve DSM 20213 = JCM 1192</name>
    <dbReference type="NCBI Taxonomy" id="518634"/>
    <lineage>
        <taxon>Bacteria</taxon>
        <taxon>Bacillati</taxon>
        <taxon>Actinomycetota</taxon>
        <taxon>Actinomycetes</taxon>
        <taxon>Bifidobacteriales</taxon>
        <taxon>Bifidobacteriaceae</taxon>
        <taxon>Bifidobacterium</taxon>
    </lineage>
</organism>
<dbReference type="EMBL" id="ACCG02000009">
    <property type="protein sequence ID" value="EFE89014.1"/>
    <property type="molecule type" value="Genomic_DNA"/>
</dbReference>
<dbReference type="HOGENOM" id="CLU_3285621_0_0_11"/>
<accession>D4BMX7</accession>
<name>D4BMX7_BIFBR</name>
<comment type="caution">
    <text evidence="1">The sequence shown here is derived from an EMBL/GenBank/DDBJ whole genome shotgun (WGS) entry which is preliminary data.</text>
</comment>